<name>A0A172RXZ3_9ACTN</name>
<evidence type="ECO:0000259" key="1">
    <source>
        <dbReference type="PROSITE" id="PS50943"/>
    </source>
</evidence>
<dbReference type="KEGG" id="ddt:AAY81_05080"/>
<proteinExistence type="predicted"/>
<dbReference type="RefSeq" id="WP_066662189.1">
    <property type="nucleotide sequence ID" value="NZ_CP011402.1"/>
</dbReference>
<dbReference type="SMART" id="SM00530">
    <property type="entry name" value="HTH_XRE"/>
    <property type="match status" value="1"/>
</dbReference>
<dbReference type="InterPro" id="IPR010982">
    <property type="entry name" value="Lambda_DNA-bd_dom_sf"/>
</dbReference>
<gene>
    <name evidence="2" type="ORF">SAMN02910314_01641</name>
</gene>
<evidence type="ECO:0000313" key="2">
    <source>
        <dbReference type="EMBL" id="SEO92191.1"/>
    </source>
</evidence>
<dbReference type="InterPro" id="IPR001387">
    <property type="entry name" value="Cro/C1-type_HTH"/>
</dbReference>
<dbReference type="Pfam" id="PF01381">
    <property type="entry name" value="HTH_3"/>
    <property type="match status" value="1"/>
</dbReference>
<dbReference type="SUPFAM" id="SSF47413">
    <property type="entry name" value="lambda repressor-like DNA-binding domains"/>
    <property type="match status" value="2"/>
</dbReference>
<organism evidence="2 3">
    <name type="scientific">Denitrobacterium detoxificans</name>
    <dbReference type="NCBI Taxonomy" id="79604"/>
    <lineage>
        <taxon>Bacteria</taxon>
        <taxon>Bacillati</taxon>
        <taxon>Actinomycetota</taxon>
        <taxon>Coriobacteriia</taxon>
        <taxon>Eggerthellales</taxon>
        <taxon>Eggerthellaceae</taxon>
        <taxon>Denitrobacterium</taxon>
    </lineage>
</organism>
<accession>A0A172RXZ3</accession>
<sequence length="140" mass="15340">MEGNKAEFRARREMVGMSQQMLADKLGVALRSVKRWENPTYPWQPPEDAWDVIDEACEMQAQVVDAAVSKALDSGADEISLTYWRDAAHYAQGHGGDGSGWQMANANSRMIAAVLEWQGIDVSFGFQGLAAMGADFQPGD</sequence>
<dbReference type="Proteomes" id="UP000182975">
    <property type="component" value="Unassembled WGS sequence"/>
</dbReference>
<dbReference type="STRING" id="79604.AAY81_05080"/>
<dbReference type="OrthoDB" id="3194915at2"/>
<keyword evidence="3" id="KW-1185">Reference proteome</keyword>
<dbReference type="AlphaFoldDB" id="A0A172RXZ3"/>
<evidence type="ECO:0000313" key="3">
    <source>
        <dbReference type="Proteomes" id="UP000182975"/>
    </source>
</evidence>
<dbReference type="GO" id="GO:0003677">
    <property type="term" value="F:DNA binding"/>
    <property type="evidence" value="ECO:0007669"/>
    <property type="project" value="InterPro"/>
</dbReference>
<reference evidence="3" key="1">
    <citation type="submission" date="2016-10" db="EMBL/GenBank/DDBJ databases">
        <authorList>
            <person name="Varghese N."/>
        </authorList>
    </citation>
    <scope>NUCLEOTIDE SEQUENCE [LARGE SCALE GENOMIC DNA]</scope>
    <source>
        <strain evidence="3">DSM 21843</strain>
    </source>
</reference>
<dbReference type="Gene3D" id="1.10.260.40">
    <property type="entry name" value="lambda repressor-like DNA-binding domains"/>
    <property type="match status" value="1"/>
</dbReference>
<feature type="domain" description="HTH cro/C1-type" evidence="1">
    <location>
        <begin position="8"/>
        <end position="38"/>
    </location>
</feature>
<dbReference type="EMBL" id="FOEC01000011">
    <property type="protein sequence ID" value="SEO92191.1"/>
    <property type="molecule type" value="Genomic_DNA"/>
</dbReference>
<dbReference type="PROSITE" id="PS50943">
    <property type="entry name" value="HTH_CROC1"/>
    <property type="match status" value="1"/>
</dbReference>
<protein>
    <submittedName>
        <fullName evidence="2">Helix-turn-helix domain-containing protein</fullName>
    </submittedName>
</protein>
<dbReference type="CDD" id="cd00093">
    <property type="entry name" value="HTH_XRE"/>
    <property type="match status" value="1"/>
</dbReference>